<evidence type="ECO:0000313" key="6">
    <source>
        <dbReference type="Proteomes" id="UP000583387"/>
    </source>
</evidence>
<feature type="domain" description="Ionotropic glutamate receptor C-terminal" evidence="4">
    <location>
        <begin position="23"/>
        <end position="252"/>
    </location>
</feature>
<dbReference type="Proteomes" id="UP000583387">
    <property type="component" value="Unassembled WGS sequence"/>
</dbReference>
<feature type="domain" description="Solute-binding protein family 3/N-terminal" evidence="3">
    <location>
        <begin position="23"/>
        <end position="253"/>
    </location>
</feature>
<dbReference type="Pfam" id="PF00497">
    <property type="entry name" value="SBP_bac_3"/>
    <property type="match status" value="1"/>
</dbReference>
<reference evidence="5 6" key="1">
    <citation type="submission" date="2020-08" db="EMBL/GenBank/DDBJ databases">
        <authorList>
            <person name="Criscuolo A."/>
        </authorList>
    </citation>
    <scope>NUCLEOTIDE SEQUENCE [LARGE SCALE GENOMIC DNA]</scope>
    <source>
        <strain evidence="5">CIP111764</strain>
    </source>
</reference>
<dbReference type="PANTHER" id="PTHR35936:SF17">
    <property type="entry name" value="ARGININE-BINDING EXTRACELLULAR PROTEIN ARTP"/>
    <property type="match status" value="1"/>
</dbReference>
<protein>
    <submittedName>
        <fullName evidence="5">ABC transporter arginine-binding protein 1</fullName>
    </submittedName>
</protein>
<evidence type="ECO:0000256" key="1">
    <source>
        <dbReference type="ARBA" id="ARBA00010333"/>
    </source>
</evidence>
<name>A0A7U7EPG7_9GAMM</name>
<organism evidence="5 6">
    <name type="scientific">Zestomonas carbonaria</name>
    <dbReference type="NCBI Taxonomy" id="2762745"/>
    <lineage>
        <taxon>Bacteria</taxon>
        <taxon>Pseudomonadati</taxon>
        <taxon>Pseudomonadota</taxon>
        <taxon>Gammaproteobacteria</taxon>
        <taxon>Pseudomonadales</taxon>
        <taxon>Pseudomonadaceae</taxon>
        <taxon>Zestomonas</taxon>
    </lineage>
</organism>
<evidence type="ECO:0000313" key="5">
    <source>
        <dbReference type="EMBL" id="CAD5108705.1"/>
    </source>
</evidence>
<dbReference type="SMART" id="SM00062">
    <property type="entry name" value="PBPb"/>
    <property type="match status" value="1"/>
</dbReference>
<dbReference type="PANTHER" id="PTHR35936">
    <property type="entry name" value="MEMBRANE-BOUND LYTIC MUREIN TRANSGLYCOSYLASE F"/>
    <property type="match status" value="1"/>
</dbReference>
<dbReference type="GO" id="GO:0015276">
    <property type="term" value="F:ligand-gated monoatomic ion channel activity"/>
    <property type="evidence" value="ECO:0007669"/>
    <property type="project" value="InterPro"/>
</dbReference>
<dbReference type="SUPFAM" id="SSF53850">
    <property type="entry name" value="Periplasmic binding protein-like II"/>
    <property type="match status" value="1"/>
</dbReference>
<accession>A0A7U7EPG7</accession>
<dbReference type="Gene3D" id="3.40.190.10">
    <property type="entry name" value="Periplasmic binding protein-like II"/>
    <property type="match status" value="2"/>
</dbReference>
<dbReference type="GO" id="GO:0016020">
    <property type="term" value="C:membrane"/>
    <property type="evidence" value="ECO:0007669"/>
    <property type="project" value="InterPro"/>
</dbReference>
<proteinExistence type="inferred from homology"/>
<keyword evidence="2" id="KW-0732">Signal</keyword>
<evidence type="ECO:0000259" key="3">
    <source>
        <dbReference type="SMART" id="SM00062"/>
    </source>
</evidence>
<evidence type="ECO:0000256" key="2">
    <source>
        <dbReference type="ARBA" id="ARBA00022729"/>
    </source>
</evidence>
<dbReference type="RefSeq" id="WP_187672024.1">
    <property type="nucleotide sequence ID" value="NZ_CAJFCI010000059.1"/>
</dbReference>
<gene>
    <name evidence="5" type="primary">artJ_2</name>
    <name evidence="5" type="ORF">PSEWESI4_02997</name>
</gene>
<dbReference type="InterPro" id="IPR001638">
    <property type="entry name" value="Solute-binding_3/MltF_N"/>
</dbReference>
<comment type="caution">
    <text evidence="5">The sequence shown here is derived from an EMBL/GenBank/DDBJ whole genome shotgun (WGS) entry which is preliminary data.</text>
</comment>
<keyword evidence="6" id="KW-1185">Reference proteome</keyword>
<sequence>MGRWWIGVLILGLLVASPLRAEVLRVAMEGAYPPFEEIGEDGKLKGFNVDIANALCEQMEAECELVRFEWDDLIPALDQKRADMIVASMSITEERLKQVDFTEKYTQTPAFFFAREGLVHEVIITPRRLAGKRIGVQRDTTFDSLLTERYGTYAQIERFDSATLAYDALSAGQVDMVFDDAVSGYMGFLNTPRGAGFERVGGKIVAPKYLGRGEGIAVRKDDTALKDRLNEALTAILDNGTYKRIERKYFQQFSVY</sequence>
<comment type="similarity">
    <text evidence="1">Belongs to the bacterial solute-binding protein 3 family.</text>
</comment>
<dbReference type="SMART" id="SM00079">
    <property type="entry name" value="PBPe"/>
    <property type="match status" value="1"/>
</dbReference>
<dbReference type="EMBL" id="CAJFCI010000059">
    <property type="protein sequence ID" value="CAD5108705.1"/>
    <property type="molecule type" value="Genomic_DNA"/>
</dbReference>
<dbReference type="AlphaFoldDB" id="A0A7U7EPG7"/>
<evidence type="ECO:0000259" key="4">
    <source>
        <dbReference type="SMART" id="SM00079"/>
    </source>
</evidence>
<dbReference type="InterPro" id="IPR001320">
    <property type="entry name" value="Iontro_rcpt_C"/>
</dbReference>